<proteinExistence type="predicted"/>
<sequence length="195" mass="21399">MMRKLAFFLFVVSLALFAGQAHAQRCLPGMKGIRLTAGMADGFYSPSSKNETSYSFGASLATYTKGGNQWVFGAEYLRRYHPYRENRIPVEQFTGEGGFFCNVLSDGSKTFFLSAGVSALAGYETVNGGKKLLSDGSTIRNQDGFVYGGAITLQAETYLTDRLVLLLYGRERCLWGGSTGHFHVQYGVGLKIMMD</sequence>
<feature type="chain" id="PRO_5004767699" description="Conjugative transposon protein TraO" evidence="1">
    <location>
        <begin position="24"/>
        <end position="195"/>
    </location>
</feature>
<keyword evidence="3" id="KW-1185">Reference proteome</keyword>
<keyword evidence="1" id="KW-0732">Signal</keyword>
<accession>V8CLM0</accession>
<dbReference type="Pfam" id="PF10626">
    <property type="entry name" value="TraO"/>
    <property type="match status" value="1"/>
</dbReference>
<gene>
    <name evidence="2" type="ORF">HMPREF1173_02023</name>
</gene>
<reference evidence="2 3" key="1">
    <citation type="submission" date="2013-10" db="EMBL/GenBank/DDBJ databases">
        <title>The Genome Sequence of Prevotella nigrescens CC14M.</title>
        <authorList>
            <consortium name="The Broad Institute Genomics Platform"/>
            <person name="Earl A."/>
            <person name="Allen-Vercoe E."/>
            <person name="Daigneault M."/>
            <person name="Young S.K."/>
            <person name="Zeng Q."/>
            <person name="Gargeya S."/>
            <person name="Fitzgerald M."/>
            <person name="Abouelleil A."/>
            <person name="Alvarado L."/>
            <person name="Chapman S.B."/>
            <person name="Gainer-Dewar J."/>
            <person name="Goldberg J."/>
            <person name="Griggs A."/>
            <person name="Gujja S."/>
            <person name="Hansen M."/>
            <person name="Howarth C."/>
            <person name="Imamovic A."/>
            <person name="Ireland A."/>
            <person name="Larimer J."/>
            <person name="McCowan C."/>
            <person name="Murphy C."/>
            <person name="Pearson M."/>
            <person name="Poon T.W."/>
            <person name="Priest M."/>
            <person name="Roberts A."/>
            <person name="Saif S."/>
            <person name="Shea T."/>
            <person name="Sykes S."/>
            <person name="Wortman J."/>
            <person name="Nusbaum C."/>
            <person name="Birren B."/>
        </authorList>
    </citation>
    <scope>NUCLEOTIDE SEQUENCE [LARGE SCALE GENOMIC DNA]</scope>
    <source>
        <strain evidence="2 3">CC14M</strain>
    </source>
</reference>
<dbReference type="EMBL" id="AZJH01000033">
    <property type="protein sequence ID" value="ETD27977.1"/>
    <property type="molecule type" value="Genomic_DNA"/>
</dbReference>
<protein>
    <recommendedName>
        <fullName evidence="4">Conjugative transposon protein TraO</fullName>
    </recommendedName>
</protein>
<dbReference type="AlphaFoldDB" id="V8CLM0"/>
<comment type="caution">
    <text evidence="2">The sequence shown here is derived from an EMBL/GenBank/DDBJ whole genome shotgun (WGS) entry which is preliminary data.</text>
</comment>
<evidence type="ECO:0008006" key="4">
    <source>
        <dbReference type="Google" id="ProtNLM"/>
    </source>
</evidence>
<evidence type="ECO:0000313" key="2">
    <source>
        <dbReference type="EMBL" id="ETD27977.1"/>
    </source>
</evidence>
<evidence type="ECO:0000256" key="1">
    <source>
        <dbReference type="SAM" id="SignalP"/>
    </source>
</evidence>
<dbReference type="Proteomes" id="UP000018727">
    <property type="component" value="Unassembled WGS sequence"/>
</dbReference>
<dbReference type="PATRIC" id="fig|1073366.3.peg.2076"/>
<organism evidence="2 3">
    <name type="scientific">Prevotella nigrescens CC14M</name>
    <dbReference type="NCBI Taxonomy" id="1073366"/>
    <lineage>
        <taxon>Bacteria</taxon>
        <taxon>Pseudomonadati</taxon>
        <taxon>Bacteroidota</taxon>
        <taxon>Bacteroidia</taxon>
        <taxon>Bacteroidales</taxon>
        <taxon>Prevotellaceae</taxon>
        <taxon>Prevotella</taxon>
    </lineage>
</organism>
<name>V8CLM0_9BACT</name>
<dbReference type="InterPro" id="IPR018899">
    <property type="entry name" value="Conjug_transposon_Tra0"/>
</dbReference>
<dbReference type="HOGENOM" id="CLU_119992_0_0_10"/>
<evidence type="ECO:0000313" key="3">
    <source>
        <dbReference type="Proteomes" id="UP000018727"/>
    </source>
</evidence>
<feature type="signal peptide" evidence="1">
    <location>
        <begin position="1"/>
        <end position="23"/>
    </location>
</feature>